<dbReference type="SUPFAM" id="SSF52799">
    <property type="entry name" value="(Phosphotyrosine protein) phosphatases II"/>
    <property type="match status" value="1"/>
</dbReference>
<accession>A0A844XT39</accession>
<dbReference type="InterPro" id="IPR005939">
    <property type="entry name" value="BLH_phosphatase-like"/>
</dbReference>
<dbReference type="GO" id="GO:0016787">
    <property type="term" value="F:hydrolase activity"/>
    <property type="evidence" value="ECO:0007669"/>
    <property type="project" value="InterPro"/>
</dbReference>
<keyword evidence="3" id="KW-1185">Reference proteome</keyword>
<proteinExistence type="predicted"/>
<evidence type="ECO:0000313" key="2">
    <source>
        <dbReference type="EMBL" id="MXO48172.1"/>
    </source>
</evidence>
<protein>
    <submittedName>
        <fullName evidence="2">TIGR01244 family phosphatase</fullName>
    </submittedName>
</protein>
<organism evidence="2 3">
    <name type="scientific">Qipengyuania vulgaris</name>
    <dbReference type="NCBI Taxonomy" id="291985"/>
    <lineage>
        <taxon>Bacteria</taxon>
        <taxon>Pseudomonadati</taxon>
        <taxon>Pseudomonadota</taxon>
        <taxon>Alphaproteobacteria</taxon>
        <taxon>Sphingomonadales</taxon>
        <taxon>Erythrobacteraceae</taxon>
        <taxon>Qipengyuania</taxon>
    </lineage>
</organism>
<dbReference type="Pfam" id="PF04273">
    <property type="entry name" value="BLH_phosphatase"/>
    <property type="match status" value="1"/>
</dbReference>
<name>A0A844XT39_9SPHN</name>
<comment type="caution">
    <text evidence="2">The sequence shown here is derived from an EMBL/GenBank/DDBJ whole genome shotgun (WGS) entry which is preliminary data.</text>
</comment>
<dbReference type="RefSeq" id="WP_160727714.1">
    <property type="nucleotide sequence ID" value="NZ_WTYC01000003.1"/>
</dbReference>
<reference evidence="2 3" key="1">
    <citation type="submission" date="2019-12" db="EMBL/GenBank/DDBJ databases">
        <title>Genomic-based taxomic classification of the family Erythrobacteraceae.</title>
        <authorList>
            <person name="Xu L."/>
        </authorList>
    </citation>
    <scope>NUCLEOTIDE SEQUENCE [LARGE SCALE GENOMIC DNA]</scope>
    <source>
        <strain evidence="2 3">DSM 17792</strain>
    </source>
</reference>
<dbReference type="OrthoDB" id="9805710at2"/>
<dbReference type="EMBL" id="WTYC01000003">
    <property type="protein sequence ID" value="MXO48172.1"/>
    <property type="molecule type" value="Genomic_DNA"/>
</dbReference>
<dbReference type="Proteomes" id="UP000448199">
    <property type="component" value="Unassembled WGS sequence"/>
</dbReference>
<evidence type="ECO:0000313" key="3">
    <source>
        <dbReference type="Proteomes" id="UP000448199"/>
    </source>
</evidence>
<dbReference type="InterPro" id="IPR029021">
    <property type="entry name" value="Prot-tyrosine_phosphatase-like"/>
</dbReference>
<dbReference type="NCBIfam" id="TIGR01244">
    <property type="entry name" value="TIGR01244 family sulfur transferase"/>
    <property type="match status" value="1"/>
</dbReference>
<dbReference type="AlphaFoldDB" id="A0A844XT39"/>
<dbReference type="Gene3D" id="3.90.190.10">
    <property type="entry name" value="Protein tyrosine phosphatase superfamily"/>
    <property type="match status" value="1"/>
</dbReference>
<feature type="domain" description="Beta-lactamase hydrolase-like protein phosphatase-like" evidence="1">
    <location>
        <begin position="4"/>
        <end position="111"/>
    </location>
</feature>
<gene>
    <name evidence="2" type="ORF">GRI69_07880</name>
</gene>
<sequence length="146" mass="15389">MTQFKPITDTLLASGQIEPGDVERAKAEGVTLIVNNRPDGEETGQPEGREIEKAARQAGMDYTAIPVGSAGFSLPQVDAMAAALGNAEGKVLAFCRTGTRSTLLWAMTQAKAGRDLETIAHEAQGAGYDISPVRPTLEMLSQQSGD</sequence>
<evidence type="ECO:0000259" key="1">
    <source>
        <dbReference type="Pfam" id="PF04273"/>
    </source>
</evidence>